<evidence type="ECO:0000313" key="8">
    <source>
        <dbReference type="Proteomes" id="UP001054857"/>
    </source>
</evidence>
<reference evidence="7 8" key="1">
    <citation type="journal article" date="2021" name="Sci. Rep.">
        <title>Genome sequencing of the multicellular alga Astrephomene provides insights into convergent evolution of germ-soma differentiation.</title>
        <authorList>
            <person name="Yamashita S."/>
            <person name="Yamamoto K."/>
            <person name="Matsuzaki R."/>
            <person name="Suzuki S."/>
            <person name="Yamaguchi H."/>
            <person name="Hirooka S."/>
            <person name="Minakuchi Y."/>
            <person name="Miyagishima S."/>
            <person name="Kawachi M."/>
            <person name="Toyoda A."/>
            <person name="Nozaki H."/>
        </authorList>
    </citation>
    <scope>NUCLEOTIDE SEQUENCE [LARGE SCALE GENOMIC DNA]</scope>
    <source>
        <strain evidence="7 8">NIES-4017</strain>
    </source>
</reference>
<evidence type="ECO:0000256" key="5">
    <source>
        <dbReference type="ARBA" id="ARBA00022833"/>
    </source>
</evidence>
<dbReference type="PANTHER" id="PTHR45962:SF1">
    <property type="entry name" value="N-FATTY-ACYL-AMINO ACID SYNTHASE_HYDROLASE PM20D1"/>
    <property type="match status" value="1"/>
</dbReference>
<dbReference type="Gene3D" id="3.40.630.10">
    <property type="entry name" value="Zn peptidases"/>
    <property type="match status" value="1"/>
</dbReference>
<sequence>FRALQRWAPGAFPEVWRELEVERVGAGGLSYLIRWPASDNATRTTTTTHRQQQQRQGQQQQGQGQEQPLLPVLFISHLDVVPVAEETAEQWEQPPFSGAVAG</sequence>
<keyword evidence="2" id="KW-0645">Protease</keyword>
<keyword evidence="4" id="KW-0378">Hydrolase</keyword>
<evidence type="ECO:0000256" key="2">
    <source>
        <dbReference type="ARBA" id="ARBA00022670"/>
    </source>
</evidence>
<dbReference type="SUPFAM" id="SSF53187">
    <property type="entry name" value="Zn-dependent exopeptidases"/>
    <property type="match status" value="1"/>
</dbReference>
<keyword evidence="5" id="KW-0862">Zinc</keyword>
<dbReference type="GO" id="GO:0008233">
    <property type="term" value="F:peptidase activity"/>
    <property type="evidence" value="ECO:0007669"/>
    <property type="project" value="UniProtKB-KW"/>
</dbReference>
<evidence type="ECO:0000313" key="7">
    <source>
        <dbReference type="EMBL" id="GFR43394.1"/>
    </source>
</evidence>
<gene>
    <name evidence="7" type="ORF">Agub_g4473</name>
</gene>
<dbReference type="AlphaFoldDB" id="A0AAD3DK78"/>
<feature type="non-terminal residue" evidence="7">
    <location>
        <position position="102"/>
    </location>
</feature>
<dbReference type="InterPro" id="IPR047177">
    <property type="entry name" value="Pept_M20A"/>
</dbReference>
<evidence type="ECO:0000256" key="4">
    <source>
        <dbReference type="ARBA" id="ARBA00022801"/>
    </source>
</evidence>
<organism evidence="7 8">
    <name type="scientific">Astrephomene gubernaculifera</name>
    <dbReference type="NCBI Taxonomy" id="47775"/>
    <lineage>
        <taxon>Eukaryota</taxon>
        <taxon>Viridiplantae</taxon>
        <taxon>Chlorophyta</taxon>
        <taxon>core chlorophytes</taxon>
        <taxon>Chlorophyceae</taxon>
        <taxon>CS clade</taxon>
        <taxon>Chlamydomonadales</taxon>
        <taxon>Astrephomenaceae</taxon>
        <taxon>Astrephomene</taxon>
    </lineage>
</organism>
<accession>A0AAD3DK78</accession>
<keyword evidence="8" id="KW-1185">Reference proteome</keyword>
<comment type="similarity">
    <text evidence="1">Belongs to the peptidase M20A family.</text>
</comment>
<feature type="compositionally biased region" description="Low complexity" evidence="6">
    <location>
        <begin position="42"/>
        <end position="65"/>
    </location>
</feature>
<name>A0AAD3DK78_9CHLO</name>
<evidence type="ECO:0000256" key="1">
    <source>
        <dbReference type="ARBA" id="ARBA00006247"/>
    </source>
</evidence>
<comment type="caution">
    <text evidence="7">The sequence shown here is derived from an EMBL/GenBank/DDBJ whole genome shotgun (WGS) entry which is preliminary data.</text>
</comment>
<keyword evidence="3" id="KW-0479">Metal-binding</keyword>
<dbReference type="PROSITE" id="PS00758">
    <property type="entry name" value="ARGE_DAPE_CPG2_1"/>
    <property type="match status" value="1"/>
</dbReference>
<protein>
    <submittedName>
        <fullName evidence="7">Uncharacterized protein</fullName>
    </submittedName>
</protein>
<evidence type="ECO:0000256" key="3">
    <source>
        <dbReference type="ARBA" id="ARBA00022723"/>
    </source>
</evidence>
<feature type="non-terminal residue" evidence="7">
    <location>
        <position position="1"/>
    </location>
</feature>
<dbReference type="GO" id="GO:0006508">
    <property type="term" value="P:proteolysis"/>
    <property type="evidence" value="ECO:0007669"/>
    <property type="project" value="UniProtKB-KW"/>
</dbReference>
<evidence type="ECO:0000256" key="6">
    <source>
        <dbReference type="SAM" id="MobiDB-lite"/>
    </source>
</evidence>
<dbReference type="Proteomes" id="UP001054857">
    <property type="component" value="Unassembled WGS sequence"/>
</dbReference>
<proteinExistence type="inferred from homology"/>
<dbReference type="EMBL" id="BMAR01000005">
    <property type="protein sequence ID" value="GFR43394.1"/>
    <property type="molecule type" value="Genomic_DNA"/>
</dbReference>
<feature type="region of interest" description="Disordered" evidence="6">
    <location>
        <begin position="35"/>
        <end position="66"/>
    </location>
</feature>
<dbReference type="InterPro" id="IPR001261">
    <property type="entry name" value="ArgE/DapE_CS"/>
</dbReference>
<dbReference type="GO" id="GO:0046872">
    <property type="term" value="F:metal ion binding"/>
    <property type="evidence" value="ECO:0007669"/>
    <property type="project" value="UniProtKB-KW"/>
</dbReference>
<dbReference type="PANTHER" id="PTHR45962">
    <property type="entry name" value="N-FATTY-ACYL-AMINO ACID SYNTHASE/HYDROLASE PM20D1"/>
    <property type="match status" value="1"/>
</dbReference>